<keyword evidence="4" id="KW-1185">Reference proteome</keyword>
<comment type="caution">
    <text evidence="3">The sequence shown here is derived from an EMBL/GenBank/DDBJ whole genome shotgun (WGS) entry which is preliminary data.</text>
</comment>
<dbReference type="EMBL" id="CAIIXF020000007">
    <property type="protein sequence ID" value="CAH1788226.1"/>
    <property type="molecule type" value="Genomic_DNA"/>
</dbReference>
<sequence>MAQQKLWKLMICMSVLFGGTQLLFSYIAIQIAKNNQVSVQIDNHANQIDINQIGLNEEEEKLEYYRLKHEQMRKSLENVKDKSDKNVKEINSGENVKEKSGESVMGKSVDNVNIKSGENAENIKSSDNFKDKSGENTKLNTKTVDKNIESSTFLTICTTFSENEEMRFQVQNNTLLNWNYIKSNLKTNIVVYSNSTEHAENCKTFDCDISPLIPQLTISKRPMLREMFLDMEKRYASKFYGYCNGDILFNGKELKNTFEAILNFAEQNFINGYLILGSRHQVNFQHFRDGKREFKKINIGDENEIMELTKTENSFIDKHRGAYDFFFARKSGFPWAEIPPFVVSQAGFDSWMMIYANKMEIPVIDVTNTLTAVHQYGAVKQQENQFYINTHSHNHAVFWSSLLRANSSMFVATCALYKTIYDQGQVKVVQNMERDANVCVYKYKIQIPDPNNDFYQQLGVLPYD</sequence>
<name>A0A8J1Y446_OWEFU</name>
<reference evidence="3" key="1">
    <citation type="submission" date="2022-03" db="EMBL/GenBank/DDBJ databases">
        <authorList>
            <person name="Martin C."/>
        </authorList>
    </citation>
    <scope>NUCLEOTIDE SEQUENCE</scope>
</reference>
<dbReference type="OrthoDB" id="6046730at2759"/>
<dbReference type="Proteomes" id="UP000749559">
    <property type="component" value="Unassembled WGS sequence"/>
</dbReference>
<evidence type="ECO:0000256" key="1">
    <source>
        <dbReference type="SAM" id="MobiDB-lite"/>
    </source>
</evidence>
<dbReference type="AlphaFoldDB" id="A0A8J1Y446"/>
<feature type="non-terminal residue" evidence="3">
    <location>
        <position position="464"/>
    </location>
</feature>
<protein>
    <submittedName>
        <fullName evidence="3">Uncharacterized protein</fullName>
    </submittedName>
</protein>
<evidence type="ECO:0000313" key="4">
    <source>
        <dbReference type="Proteomes" id="UP000749559"/>
    </source>
</evidence>
<evidence type="ECO:0000256" key="2">
    <source>
        <dbReference type="SAM" id="Phobius"/>
    </source>
</evidence>
<organism evidence="3 4">
    <name type="scientific">Owenia fusiformis</name>
    <name type="common">Polychaete worm</name>
    <dbReference type="NCBI Taxonomy" id="6347"/>
    <lineage>
        <taxon>Eukaryota</taxon>
        <taxon>Metazoa</taxon>
        <taxon>Spiralia</taxon>
        <taxon>Lophotrochozoa</taxon>
        <taxon>Annelida</taxon>
        <taxon>Polychaeta</taxon>
        <taxon>Sedentaria</taxon>
        <taxon>Canalipalpata</taxon>
        <taxon>Sabellida</taxon>
        <taxon>Oweniida</taxon>
        <taxon>Oweniidae</taxon>
        <taxon>Owenia</taxon>
    </lineage>
</organism>
<feature type="transmembrane region" description="Helical" evidence="2">
    <location>
        <begin position="7"/>
        <end position="29"/>
    </location>
</feature>
<keyword evidence="2" id="KW-0812">Transmembrane</keyword>
<keyword evidence="2" id="KW-0472">Membrane</keyword>
<proteinExistence type="predicted"/>
<evidence type="ECO:0000313" key="3">
    <source>
        <dbReference type="EMBL" id="CAH1788226.1"/>
    </source>
</evidence>
<feature type="region of interest" description="Disordered" evidence="1">
    <location>
        <begin position="90"/>
        <end position="136"/>
    </location>
</feature>
<accession>A0A8J1Y446</accession>
<gene>
    <name evidence="3" type="ORF">OFUS_LOCUS13795</name>
</gene>
<keyword evidence="2" id="KW-1133">Transmembrane helix</keyword>